<dbReference type="GO" id="GO:0005737">
    <property type="term" value="C:cytoplasm"/>
    <property type="evidence" value="ECO:0007669"/>
    <property type="project" value="UniProtKB-SubCell"/>
</dbReference>
<comment type="function">
    <text evidence="1">Site-specific tyrosine recombinase, which acts by catalyzing the cutting and rejoining of the recombining DNA molecules.</text>
</comment>
<dbReference type="InterPro" id="IPR004107">
    <property type="entry name" value="Integrase_SAM-like_N"/>
</dbReference>
<reference evidence="14 15" key="2">
    <citation type="submission" date="2009-02" db="EMBL/GenBank/DDBJ databases">
        <title>Draft genome sequence of Clostridium asparagiforme (DSM 15981).</title>
        <authorList>
            <person name="Sudarsanam P."/>
            <person name="Ley R."/>
            <person name="Guruge J."/>
            <person name="Turnbaugh P.J."/>
            <person name="Mahowald M."/>
            <person name="Liep D."/>
            <person name="Gordon J."/>
        </authorList>
    </citation>
    <scope>NUCLEOTIDE SEQUENCE [LARGE SCALE GENOMIC DNA]</scope>
    <source>
        <strain evidence="14 15">DSM 15981</strain>
    </source>
</reference>
<reference evidence="14 15" key="1">
    <citation type="submission" date="2009-01" db="EMBL/GenBank/DDBJ databases">
        <authorList>
            <person name="Fulton L."/>
            <person name="Clifton S."/>
            <person name="Fulton B."/>
            <person name="Xu J."/>
            <person name="Minx P."/>
            <person name="Pepin K.H."/>
            <person name="Johnson M."/>
            <person name="Bhonagiri V."/>
            <person name="Nash W.E."/>
            <person name="Mardis E.R."/>
            <person name="Wilson R.K."/>
        </authorList>
    </citation>
    <scope>NUCLEOTIDE SEQUENCE [LARGE SCALE GENOMIC DNA]</scope>
    <source>
        <strain evidence="14 15">DSM 15981</strain>
    </source>
</reference>
<comment type="caution">
    <text evidence="14">The sequence shown here is derived from an EMBL/GenBank/DDBJ whole genome shotgun (WGS) entry which is preliminary data.</text>
</comment>
<evidence type="ECO:0000259" key="12">
    <source>
        <dbReference type="PROSITE" id="PS51898"/>
    </source>
</evidence>
<dbReference type="Pfam" id="PF13495">
    <property type="entry name" value="Phage_int_SAM_4"/>
    <property type="match status" value="1"/>
</dbReference>
<evidence type="ECO:0000313" key="14">
    <source>
        <dbReference type="EMBL" id="EEG57880.1"/>
    </source>
</evidence>
<evidence type="ECO:0000256" key="4">
    <source>
        <dbReference type="ARBA" id="ARBA00022490"/>
    </source>
</evidence>
<dbReference type="GO" id="GO:0051301">
    <property type="term" value="P:cell division"/>
    <property type="evidence" value="ECO:0007669"/>
    <property type="project" value="UniProtKB-KW"/>
</dbReference>
<keyword evidence="9" id="KW-0233">DNA recombination</keyword>
<dbReference type="Proteomes" id="UP000004756">
    <property type="component" value="Unassembled WGS sequence"/>
</dbReference>
<protein>
    <submittedName>
        <fullName evidence="14">Site-specific recombinase, phage integrase family</fullName>
    </submittedName>
</protein>
<evidence type="ECO:0000256" key="3">
    <source>
        <dbReference type="ARBA" id="ARBA00008857"/>
    </source>
</evidence>
<organism evidence="14 15">
    <name type="scientific">[Clostridium] asparagiforme DSM 15981</name>
    <dbReference type="NCBI Taxonomy" id="518636"/>
    <lineage>
        <taxon>Bacteria</taxon>
        <taxon>Bacillati</taxon>
        <taxon>Bacillota</taxon>
        <taxon>Clostridia</taxon>
        <taxon>Lachnospirales</taxon>
        <taxon>Lachnospiraceae</taxon>
        <taxon>Enterocloster</taxon>
    </lineage>
</organism>
<keyword evidence="15" id="KW-1185">Reference proteome</keyword>
<evidence type="ECO:0000313" key="15">
    <source>
        <dbReference type="Proteomes" id="UP000004756"/>
    </source>
</evidence>
<dbReference type="PROSITE" id="PS51900">
    <property type="entry name" value="CB"/>
    <property type="match status" value="1"/>
</dbReference>
<keyword evidence="5" id="KW-0132">Cell division</keyword>
<dbReference type="InterPro" id="IPR044068">
    <property type="entry name" value="CB"/>
</dbReference>
<accession>C0CSR1</accession>
<dbReference type="InterPro" id="IPR013762">
    <property type="entry name" value="Integrase-like_cat_sf"/>
</dbReference>
<comment type="subcellular location">
    <subcellularLocation>
        <location evidence="2">Cytoplasm</location>
    </subcellularLocation>
</comment>
<comment type="similarity">
    <text evidence="3">Belongs to the 'phage' integrase family.</text>
</comment>
<evidence type="ECO:0000256" key="7">
    <source>
        <dbReference type="ARBA" id="ARBA00022908"/>
    </source>
</evidence>
<dbReference type="GO" id="GO:0007059">
    <property type="term" value="P:chromosome segregation"/>
    <property type="evidence" value="ECO:0007669"/>
    <property type="project" value="UniProtKB-KW"/>
</dbReference>
<sequence>MQEEDNMSTQTVRTEIINNVMVAMSYYIEQQAVLMALEQVMQQELVRVNLEEITTLPAERMNHVDERNKYLIQLFMIKKRDLSKETLTSYLSAVKRLMVEINGKSLDQMDETDIDWYLTQYEQRNVSSGGKKNEASTVNNERRFLSAFYTWMRKAKLIADNPVESIPAKKVPRKPIDYYSAEEIARIRDACKNPRERAIVEVFRSTGARVGEIAEITLDQLDLETGDIMIQGEKGGRYRTIYLDDDARYYYRMYLATRKDDSPYLLPHSRKPYGKMSTDAYRSVMKTIGRRAGLMCRVYPHKMRKTLGMNLKNRGVDLGIIQEVLGHANPAVTSQYYAQSTPKTLRSVRERMAV</sequence>
<evidence type="ECO:0000256" key="9">
    <source>
        <dbReference type="ARBA" id="ARBA00023172"/>
    </source>
</evidence>
<dbReference type="PANTHER" id="PTHR30349:SF77">
    <property type="entry name" value="TYROSINE RECOMBINASE XERC"/>
    <property type="match status" value="1"/>
</dbReference>
<dbReference type="InterPro" id="IPR011010">
    <property type="entry name" value="DNA_brk_join_enz"/>
</dbReference>
<dbReference type="GO" id="GO:0006310">
    <property type="term" value="P:DNA recombination"/>
    <property type="evidence" value="ECO:0007669"/>
    <property type="project" value="UniProtKB-KW"/>
</dbReference>
<evidence type="ECO:0000256" key="6">
    <source>
        <dbReference type="ARBA" id="ARBA00022829"/>
    </source>
</evidence>
<keyword evidence="7" id="KW-0229">DNA integration</keyword>
<evidence type="ECO:0000256" key="11">
    <source>
        <dbReference type="PROSITE-ProRule" id="PRU01248"/>
    </source>
</evidence>
<evidence type="ECO:0000256" key="10">
    <source>
        <dbReference type="ARBA" id="ARBA00023306"/>
    </source>
</evidence>
<evidence type="ECO:0000256" key="1">
    <source>
        <dbReference type="ARBA" id="ARBA00003283"/>
    </source>
</evidence>
<keyword evidence="10" id="KW-0131">Cell cycle</keyword>
<dbReference type="GO" id="GO:0003677">
    <property type="term" value="F:DNA binding"/>
    <property type="evidence" value="ECO:0007669"/>
    <property type="project" value="UniProtKB-UniRule"/>
</dbReference>
<dbReference type="PANTHER" id="PTHR30349">
    <property type="entry name" value="PHAGE INTEGRASE-RELATED"/>
    <property type="match status" value="1"/>
</dbReference>
<dbReference type="InterPro" id="IPR010998">
    <property type="entry name" value="Integrase_recombinase_N"/>
</dbReference>
<dbReference type="EMBL" id="ACCJ01000001">
    <property type="protein sequence ID" value="EEG57880.1"/>
    <property type="molecule type" value="Genomic_DNA"/>
</dbReference>
<keyword evidence="8 11" id="KW-0238">DNA-binding</keyword>
<evidence type="ECO:0000256" key="5">
    <source>
        <dbReference type="ARBA" id="ARBA00022618"/>
    </source>
</evidence>
<gene>
    <name evidence="14" type="ORF">CLOSTASPAR_00004</name>
</gene>
<dbReference type="CDD" id="cd00397">
    <property type="entry name" value="DNA_BRE_C"/>
    <property type="match status" value="1"/>
</dbReference>
<dbReference type="PROSITE" id="PS51898">
    <property type="entry name" value="TYR_RECOMBINASE"/>
    <property type="match status" value="1"/>
</dbReference>
<evidence type="ECO:0000259" key="13">
    <source>
        <dbReference type="PROSITE" id="PS51900"/>
    </source>
</evidence>
<feature type="domain" description="Tyr recombinase" evidence="12">
    <location>
        <begin position="174"/>
        <end position="350"/>
    </location>
</feature>
<keyword evidence="6" id="KW-0159">Chromosome partition</keyword>
<proteinExistence type="inferred from homology"/>
<keyword evidence="4" id="KW-0963">Cytoplasm</keyword>
<dbReference type="InterPro" id="IPR002104">
    <property type="entry name" value="Integrase_catalytic"/>
</dbReference>
<dbReference type="SUPFAM" id="SSF56349">
    <property type="entry name" value="DNA breaking-rejoining enzymes"/>
    <property type="match status" value="1"/>
</dbReference>
<feature type="domain" description="Core-binding (CB)" evidence="13">
    <location>
        <begin position="61"/>
        <end position="153"/>
    </location>
</feature>
<dbReference type="Gene3D" id="1.10.443.10">
    <property type="entry name" value="Intergrase catalytic core"/>
    <property type="match status" value="1"/>
</dbReference>
<dbReference type="AlphaFoldDB" id="C0CSR1"/>
<evidence type="ECO:0000256" key="8">
    <source>
        <dbReference type="ARBA" id="ARBA00023125"/>
    </source>
</evidence>
<dbReference type="GO" id="GO:0015074">
    <property type="term" value="P:DNA integration"/>
    <property type="evidence" value="ECO:0007669"/>
    <property type="project" value="UniProtKB-KW"/>
</dbReference>
<dbReference type="Gene3D" id="1.10.150.130">
    <property type="match status" value="1"/>
</dbReference>
<dbReference type="Pfam" id="PF00589">
    <property type="entry name" value="Phage_integrase"/>
    <property type="match status" value="1"/>
</dbReference>
<name>C0CSR1_9FIRM</name>
<dbReference type="HOGENOM" id="CLU_027562_9_2_9"/>
<dbReference type="InterPro" id="IPR050090">
    <property type="entry name" value="Tyrosine_recombinase_XerCD"/>
</dbReference>
<evidence type="ECO:0000256" key="2">
    <source>
        <dbReference type="ARBA" id="ARBA00004496"/>
    </source>
</evidence>